<organism evidence="2 3">
    <name type="scientific">Clostridium mobile</name>
    <dbReference type="NCBI Taxonomy" id="2841512"/>
    <lineage>
        <taxon>Bacteria</taxon>
        <taxon>Bacillati</taxon>
        <taxon>Bacillota</taxon>
        <taxon>Clostridia</taxon>
        <taxon>Eubacteriales</taxon>
        <taxon>Clostridiaceae</taxon>
        <taxon>Clostridium</taxon>
    </lineage>
</organism>
<proteinExistence type="predicted"/>
<reference evidence="2 3" key="1">
    <citation type="submission" date="2021-06" db="EMBL/GenBank/DDBJ databases">
        <authorList>
            <person name="Sun Q."/>
            <person name="Li D."/>
        </authorList>
    </citation>
    <scope>NUCLEOTIDE SEQUENCE [LARGE SCALE GENOMIC DNA]</scope>
    <source>
        <strain evidence="2 3">MSJ-11</strain>
    </source>
</reference>
<accession>A0ABS6EMH0</accession>
<dbReference type="InterPro" id="IPR019096">
    <property type="entry name" value="YopX_protein"/>
</dbReference>
<evidence type="ECO:0000313" key="2">
    <source>
        <dbReference type="EMBL" id="MBU5486437.1"/>
    </source>
</evidence>
<dbReference type="Pfam" id="PF09643">
    <property type="entry name" value="YopX"/>
    <property type="match status" value="1"/>
</dbReference>
<name>A0ABS6EMH0_9CLOT</name>
<evidence type="ECO:0000259" key="1">
    <source>
        <dbReference type="Pfam" id="PF09643"/>
    </source>
</evidence>
<dbReference type="RefSeq" id="WP_216441039.1">
    <property type="nucleotide sequence ID" value="NZ_JAHLQF010000006.1"/>
</dbReference>
<sequence>MNREIKFMAWDTIDEKMRNVEFIDFKDQLVKLFNDYTKESYFRRFEEIKLLQYTGLKDKNSVDIYEGDLLEDKEKLLWEVELQDETFIMTNAFIPGSQYIYKGLLKAGNIYENSGLLKEV</sequence>
<gene>
    <name evidence="2" type="ORF">KQI86_19230</name>
</gene>
<comment type="caution">
    <text evidence="2">The sequence shown here is derived from an EMBL/GenBank/DDBJ whole genome shotgun (WGS) entry which is preliminary data.</text>
</comment>
<evidence type="ECO:0000313" key="3">
    <source>
        <dbReference type="Proteomes" id="UP000726170"/>
    </source>
</evidence>
<dbReference type="EMBL" id="JAHLQF010000006">
    <property type="protein sequence ID" value="MBU5486437.1"/>
    <property type="molecule type" value="Genomic_DNA"/>
</dbReference>
<dbReference type="Proteomes" id="UP000726170">
    <property type="component" value="Unassembled WGS sequence"/>
</dbReference>
<keyword evidence="3" id="KW-1185">Reference proteome</keyword>
<feature type="domain" description="YopX protein" evidence="1">
    <location>
        <begin position="6"/>
        <end position="118"/>
    </location>
</feature>
<protein>
    <submittedName>
        <fullName evidence="2">YopX family protein</fullName>
    </submittedName>
</protein>